<dbReference type="EMBL" id="CP097505">
    <property type="protein sequence ID" value="URD92693.1"/>
    <property type="molecule type" value="Genomic_DNA"/>
</dbReference>
<dbReference type="AlphaFoldDB" id="A0A9E7FC12"/>
<accession>A0A9E7FC12</accession>
<evidence type="ECO:0000313" key="3">
    <source>
        <dbReference type="Proteomes" id="UP001055439"/>
    </source>
</evidence>
<proteinExistence type="predicted"/>
<protein>
    <submittedName>
        <fullName evidence="2">Uncharacterized protein</fullName>
    </submittedName>
</protein>
<feature type="region of interest" description="Disordered" evidence="1">
    <location>
        <begin position="78"/>
        <end position="116"/>
    </location>
</feature>
<name>A0A9E7FC12_9LILI</name>
<gene>
    <name evidence="2" type="ORF">MUK42_32712</name>
</gene>
<reference evidence="2" key="1">
    <citation type="submission" date="2022-05" db="EMBL/GenBank/DDBJ databases">
        <title>The Musa troglodytarum L. genome provides insights into the mechanism of non-climacteric behaviour and enrichment of carotenoids.</title>
        <authorList>
            <person name="Wang J."/>
        </authorList>
    </citation>
    <scope>NUCLEOTIDE SEQUENCE</scope>
    <source>
        <tissue evidence="2">Leaf</tissue>
    </source>
</reference>
<evidence type="ECO:0000313" key="2">
    <source>
        <dbReference type="EMBL" id="URD92693.1"/>
    </source>
</evidence>
<organism evidence="2 3">
    <name type="scientific">Musa troglodytarum</name>
    <name type="common">fe'i banana</name>
    <dbReference type="NCBI Taxonomy" id="320322"/>
    <lineage>
        <taxon>Eukaryota</taxon>
        <taxon>Viridiplantae</taxon>
        <taxon>Streptophyta</taxon>
        <taxon>Embryophyta</taxon>
        <taxon>Tracheophyta</taxon>
        <taxon>Spermatophyta</taxon>
        <taxon>Magnoliopsida</taxon>
        <taxon>Liliopsida</taxon>
        <taxon>Zingiberales</taxon>
        <taxon>Musaceae</taxon>
        <taxon>Musa</taxon>
    </lineage>
</organism>
<evidence type="ECO:0000256" key="1">
    <source>
        <dbReference type="SAM" id="MobiDB-lite"/>
    </source>
</evidence>
<dbReference type="Proteomes" id="UP001055439">
    <property type="component" value="Chromosome 3"/>
</dbReference>
<keyword evidence="3" id="KW-1185">Reference proteome</keyword>
<sequence length="179" mass="19656">MQSLFIVLEGGLTSHSACDNMATLWLASVASRRQVEEEEATSRQHHRRGHQLAAACEAPCEELHPSPFPVAAVTRLHMRHSPPSGSRSREQKQKQKQKQRTKTPPPPMIDPLRSSSSLSPLLACGAAFGRPTTEHGHSRLDRSHRGPCPLIPCQWVGTVALTGRASPSIEFQLSPMDSF</sequence>